<dbReference type="PROSITE" id="PS50879">
    <property type="entry name" value="RNASE_H_1"/>
    <property type="match status" value="1"/>
</dbReference>
<evidence type="ECO:0000256" key="5">
    <source>
        <dbReference type="ARBA" id="ARBA00022722"/>
    </source>
</evidence>
<dbReference type="GO" id="GO:0003676">
    <property type="term" value="F:nucleic acid binding"/>
    <property type="evidence" value="ECO:0007669"/>
    <property type="project" value="UniProtKB-UniRule"/>
</dbReference>
<dbReference type="GO" id="GO:0043137">
    <property type="term" value="P:DNA replication, removal of RNA primer"/>
    <property type="evidence" value="ECO:0007669"/>
    <property type="project" value="TreeGrafter"/>
</dbReference>
<evidence type="ECO:0000259" key="10">
    <source>
        <dbReference type="PROSITE" id="PS50879"/>
    </source>
</evidence>
<dbReference type="InterPro" id="IPR036397">
    <property type="entry name" value="RNaseH_sf"/>
</dbReference>
<accession>A0A0B3VLW0</accession>
<proteinExistence type="inferred from homology"/>
<sequence>MSKKKYYAVKVGKTPGIYLTWADCSAQVTGYKGAKFKSFPTIEEALEFIGDNNIKVVKNEDTLKSKTPSKKIASTTTKQLKEGYDVKPIRSTAKVKTYKSYINPEEIINDYEFIAFVDGSYDRGNQVFGSGVIVLNPKENSYDTYYNAGYDKWDQWNIVGELESVKVALNKAKELGNKNIAIYHDLKNIALWASGEWQAKNEYTQEYVKYMEDISKELNICFVKVKAHSNESVYNDLADEAAKGAIIKYLNENK</sequence>
<name>A0A0B3VLW0_9FIRM</name>
<protein>
    <recommendedName>
        <fullName evidence="4">ribonuclease H</fullName>
        <ecNumber evidence="4">3.1.26.4</ecNumber>
    </recommendedName>
</protein>
<keyword evidence="8" id="KW-0378">Hydrolase</keyword>
<dbReference type="SUPFAM" id="SSF53098">
    <property type="entry name" value="Ribonuclease H-like"/>
    <property type="match status" value="1"/>
</dbReference>
<dbReference type="RefSeq" id="WP_039679023.1">
    <property type="nucleotide sequence ID" value="NZ_JAWGXO010000002.1"/>
</dbReference>
<keyword evidence="5" id="KW-0540">Nuclease</keyword>
<evidence type="ECO:0000313" key="12">
    <source>
        <dbReference type="Proteomes" id="UP000031189"/>
    </source>
</evidence>
<gene>
    <name evidence="11" type="ORF">QX51_06115</name>
</gene>
<dbReference type="Pfam" id="PF01693">
    <property type="entry name" value="Cauli_VI"/>
    <property type="match status" value="1"/>
</dbReference>
<dbReference type="InterPro" id="IPR037056">
    <property type="entry name" value="RNase_H1_N_sf"/>
</dbReference>
<evidence type="ECO:0000256" key="3">
    <source>
        <dbReference type="ARBA" id="ARBA00005300"/>
    </source>
</evidence>
<dbReference type="InterPro" id="IPR002156">
    <property type="entry name" value="RNaseH_domain"/>
</dbReference>
<feature type="domain" description="RNase H type-1" evidence="10">
    <location>
        <begin position="109"/>
        <end position="247"/>
    </location>
</feature>
<organism evidence="11 12">
    <name type="scientific">Terrisporobacter othiniensis</name>
    <dbReference type="NCBI Taxonomy" id="1577792"/>
    <lineage>
        <taxon>Bacteria</taxon>
        <taxon>Bacillati</taxon>
        <taxon>Bacillota</taxon>
        <taxon>Clostridia</taxon>
        <taxon>Peptostreptococcales</taxon>
        <taxon>Peptostreptococcaceae</taxon>
        <taxon>Terrisporobacter</taxon>
    </lineage>
</organism>
<dbReference type="GO" id="GO:0005737">
    <property type="term" value="C:cytoplasm"/>
    <property type="evidence" value="ECO:0007669"/>
    <property type="project" value="UniProtKB-SubCell"/>
</dbReference>
<dbReference type="PANTHER" id="PTHR10642:SF26">
    <property type="entry name" value="RIBONUCLEASE H1"/>
    <property type="match status" value="1"/>
</dbReference>
<evidence type="ECO:0000256" key="6">
    <source>
        <dbReference type="ARBA" id="ARBA00022723"/>
    </source>
</evidence>
<evidence type="ECO:0000256" key="9">
    <source>
        <dbReference type="ARBA" id="ARBA00022842"/>
    </source>
</evidence>
<evidence type="ECO:0000256" key="8">
    <source>
        <dbReference type="ARBA" id="ARBA00022801"/>
    </source>
</evidence>
<dbReference type="OrthoDB" id="9811552at2"/>
<evidence type="ECO:0000256" key="4">
    <source>
        <dbReference type="ARBA" id="ARBA00012180"/>
    </source>
</evidence>
<keyword evidence="12" id="KW-1185">Reference proteome</keyword>
<comment type="cofactor">
    <cofactor evidence="2">
        <name>Mg(2+)</name>
        <dbReference type="ChEBI" id="CHEBI:18420"/>
    </cofactor>
</comment>
<dbReference type="GO" id="GO:0046872">
    <property type="term" value="F:metal ion binding"/>
    <property type="evidence" value="ECO:0007669"/>
    <property type="project" value="UniProtKB-KW"/>
</dbReference>
<dbReference type="Proteomes" id="UP000031189">
    <property type="component" value="Unassembled WGS sequence"/>
</dbReference>
<dbReference type="InterPro" id="IPR009027">
    <property type="entry name" value="Ribosomal_bL9/RNase_H1_N"/>
</dbReference>
<comment type="similarity">
    <text evidence="3">Belongs to the RNase H family.</text>
</comment>
<dbReference type="Gene3D" id="3.30.420.10">
    <property type="entry name" value="Ribonuclease H-like superfamily/Ribonuclease H"/>
    <property type="match status" value="1"/>
</dbReference>
<evidence type="ECO:0000313" key="11">
    <source>
        <dbReference type="EMBL" id="KHS57741.1"/>
    </source>
</evidence>
<evidence type="ECO:0000256" key="2">
    <source>
        <dbReference type="ARBA" id="ARBA00001946"/>
    </source>
</evidence>
<dbReference type="AlphaFoldDB" id="A0A0B3VLW0"/>
<reference evidence="11 12" key="1">
    <citation type="submission" date="2014-12" db="EMBL/GenBank/DDBJ databases">
        <title>Draft genome sequence of Terrisporobacter sp. 08-306576, isolated from the blood culture of a bacteremia patient.</title>
        <authorList>
            <person name="Lund L.C."/>
            <person name="Sydenham T.V."/>
            <person name="Hogh S.V."/>
            <person name="Skov M.N."/>
            <person name="Kemp M."/>
            <person name="Justesen U.S."/>
        </authorList>
    </citation>
    <scope>NUCLEOTIDE SEQUENCE [LARGE SCALE GENOMIC DNA]</scope>
    <source>
        <strain evidence="11 12">08-306576</strain>
    </source>
</reference>
<dbReference type="PANTHER" id="PTHR10642">
    <property type="entry name" value="RIBONUCLEASE H1"/>
    <property type="match status" value="1"/>
</dbReference>
<dbReference type="GO" id="GO:0004523">
    <property type="term" value="F:RNA-DNA hybrid ribonuclease activity"/>
    <property type="evidence" value="ECO:0007669"/>
    <property type="project" value="UniProtKB-UniRule"/>
</dbReference>
<comment type="caution">
    <text evidence="11">The sequence shown here is derived from an EMBL/GenBank/DDBJ whole genome shotgun (WGS) entry which is preliminary data.</text>
</comment>
<dbReference type="EC" id="3.1.26.4" evidence="4"/>
<dbReference type="SUPFAM" id="SSF55658">
    <property type="entry name" value="L9 N-domain-like"/>
    <property type="match status" value="1"/>
</dbReference>
<dbReference type="Pfam" id="PF00075">
    <property type="entry name" value="RNase_H"/>
    <property type="match status" value="1"/>
</dbReference>
<dbReference type="EMBL" id="JWHR01000064">
    <property type="protein sequence ID" value="KHS57741.1"/>
    <property type="molecule type" value="Genomic_DNA"/>
</dbReference>
<comment type="catalytic activity">
    <reaction evidence="1">
        <text>Endonucleolytic cleavage to 5'-phosphomonoester.</text>
        <dbReference type="EC" id="3.1.26.4"/>
    </reaction>
</comment>
<dbReference type="Gene3D" id="3.40.970.10">
    <property type="entry name" value="Ribonuclease H1, N-terminal domain"/>
    <property type="match status" value="1"/>
</dbReference>
<evidence type="ECO:0000256" key="1">
    <source>
        <dbReference type="ARBA" id="ARBA00000077"/>
    </source>
</evidence>
<dbReference type="FunFam" id="3.40.970.10:FF:000001">
    <property type="entry name" value="Ribonuclease H1"/>
    <property type="match status" value="1"/>
</dbReference>
<keyword evidence="6" id="KW-0479">Metal-binding</keyword>
<keyword evidence="7" id="KW-0255">Endonuclease</keyword>
<dbReference type="InterPro" id="IPR011320">
    <property type="entry name" value="RNase_H1_N"/>
</dbReference>
<keyword evidence="9" id="KW-0460">Magnesium</keyword>
<dbReference type="InterPro" id="IPR012337">
    <property type="entry name" value="RNaseH-like_sf"/>
</dbReference>
<evidence type="ECO:0000256" key="7">
    <source>
        <dbReference type="ARBA" id="ARBA00022759"/>
    </source>
</evidence>
<dbReference type="InterPro" id="IPR050092">
    <property type="entry name" value="RNase_H"/>
</dbReference>